<sequence length="38" mass="4216">MCGCICICVTMVRLAIFNCIFLVFHLSFPSLSLYDGQG</sequence>
<keyword evidence="1" id="KW-0812">Transmembrane</keyword>
<keyword evidence="1" id="KW-0472">Membrane</keyword>
<evidence type="ECO:0000256" key="1">
    <source>
        <dbReference type="SAM" id="Phobius"/>
    </source>
</evidence>
<organism evidence="2">
    <name type="scientific">Bacteriophage sp</name>
    <dbReference type="NCBI Taxonomy" id="38018"/>
    <lineage>
        <taxon>Viruses</taxon>
    </lineage>
</organism>
<evidence type="ECO:0000313" key="2">
    <source>
        <dbReference type="EMBL" id="DAD55807.1"/>
    </source>
</evidence>
<accession>A0A8D9PEN9</accession>
<protein>
    <submittedName>
        <fullName evidence="2">Uncharacterized protein</fullName>
    </submittedName>
</protein>
<name>A0A8D9PEN9_9VIRU</name>
<dbReference type="EMBL" id="BK029940">
    <property type="protein sequence ID" value="DAD55807.1"/>
    <property type="molecule type" value="Genomic_DNA"/>
</dbReference>
<keyword evidence="1" id="KW-1133">Transmembrane helix</keyword>
<reference evidence="2" key="1">
    <citation type="journal article" date="2021" name="Proc. Natl. Acad. Sci. U.S.A.">
        <title>A Catalog of Tens of Thousands of Viruses from Human Metagenomes Reveals Hidden Associations with Chronic Diseases.</title>
        <authorList>
            <person name="Tisza M.J."/>
            <person name="Buck C.B."/>
        </authorList>
    </citation>
    <scope>NUCLEOTIDE SEQUENCE</scope>
    <source>
        <strain evidence="2">CtOZu12</strain>
    </source>
</reference>
<proteinExistence type="predicted"/>
<feature type="transmembrane region" description="Helical" evidence="1">
    <location>
        <begin position="7"/>
        <end position="28"/>
    </location>
</feature>